<keyword evidence="2" id="KW-0812">Transmembrane</keyword>
<keyword evidence="2" id="KW-1133">Transmembrane helix</keyword>
<keyword evidence="2" id="KW-0472">Membrane</keyword>
<protein>
    <submittedName>
        <fullName evidence="3">Uncharacterized protein</fullName>
    </submittedName>
</protein>
<feature type="region of interest" description="Disordered" evidence="1">
    <location>
        <begin position="162"/>
        <end position="198"/>
    </location>
</feature>
<gene>
    <name evidence="3" type="ORF">N7482_005703</name>
</gene>
<comment type="caution">
    <text evidence="3">The sequence shown here is derived from an EMBL/GenBank/DDBJ whole genome shotgun (WGS) entry which is preliminary data.</text>
</comment>
<evidence type="ECO:0000313" key="3">
    <source>
        <dbReference type="EMBL" id="KAJ5166922.1"/>
    </source>
</evidence>
<dbReference type="OrthoDB" id="4770059at2759"/>
<evidence type="ECO:0000313" key="4">
    <source>
        <dbReference type="Proteomes" id="UP001149163"/>
    </source>
</evidence>
<reference evidence="3" key="1">
    <citation type="submission" date="2022-11" db="EMBL/GenBank/DDBJ databases">
        <authorList>
            <person name="Petersen C."/>
        </authorList>
    </citation>
    <scope>NUCLEOTIDE SEQUENCE</scope>
    <source>
        <strain evidence="3">IBT 26290</strain>
    </source>
</reference>
<dbReference type="GeneID" id="81427004"/>
<dbReference type="EMBL" id="JAPQKN010000003">
    <property type="protein sequence ID" value="KAJ5166922.1"/>
    <property type="molecule type" value="Genomic_DNA"/>
</dbReference>
<feature type="transmembrane region" description="Helical" evidence="2">
    <location>
        <begin position="204"/>
        <end position="226"/>
    </location>
</feature>
<keyword evidence="4" id="KW-1185">Reference proteome</keyword>
<feature type="compositionally biased region" description="Basic and acidic residues" evidence="1">
    <location>
        <begin position="296"/>
        <end position="308"/>
    </location>
</feature>
<accession>A0A9W9I8J2</accession>
<dbReference type="AlphaFoldDB" id="A0A9W9I8J2"/>
<name>A0A9W9I8J2_9EURO</name>
<evidence type="ECO:0000256" key="1">
    <source>
        <dbReference type="SAM" id="MobiDB-lite"/>
    </source>
</evidence>
<feature type="region of interest" description="Disordered" evidence="1">
    <location>
        <begin position="234"/>
        <end position="308"/>
    </location>
</feature>
<proteinExistence type="predicted"/>
<feature type="compositionally biased region" description="Low complexity" evidence="1">
    <location>
        <begin position="168"/>
        <end position="196"/>
    </location>
</feature>
<organism evidence="3 4">
    <name type="scientific">Penicillium canariense</name>
    <dbReference type="NCBI Taxonomy" id="189055"/>
    <lineage>
        <taxon>Eukaryota</taxon>
        <taxon>Fungi</taxon>
        <taxon>Dikarya</taxon>
        <taxon>Ascomycota</taxon>
        <taxon>Pezizomycotina</taxon>
        <taxon>Eurotiomycetes</taxon>
        <taxon>Eurotiomycetidae</taxon>
        <taxon>Eurotiales</taxon>
        <taxon>Aspergillaceae</taxon>
        <taxon>Penicillium</taxon>
    </lineage>
</organism>
<dbReference type="Proteomes" id="UP001149163">
    <property type="component" value="Unassembled WGS sequence"/>
</dbReference>
<evidence type="ECO:0000256" key="2">
    <source>
        <dbReference type="SAM" id="Phobius"/>
    </source>
</evidence>
<reference evidence="3" key="2">
    <citation type="journal article" date="2023" name="IMA Fungus">
        <title>Comparative genomic study of the Penicillium genus elucidates a diverse pangenome and 15 lateral gene transfer events.</title>
        <authorList>
            <person name="Petersen C."/>
            <person name="Sorensen T."/>
            <person name="Nielsen M.R."/>
            <person name="Sondergaard T.E."/>
            <person name="Sorensen J.L."/>
            <person name="Fitzpatrick D.A."/>
            <person name="Frisvad J.C."/>
            <person name="Nielsen K.L."/>
        </authorList>
    </citation>
    <scope>NUCLEOTIDE SEQUENCE</scope>
    <source>
        <strain evidence="3">IBT 26290</strain>
    </source>
</reference>
<dbReference type="RefSeq" id="XP_056543383.1">
    <property type="nucleotide sequence ID" value="XM_056687828.1"/>
</dbReference>
<sequence>MTTTSSSSAAIPLTTEFAPPASCSSLSWVSSDCMKSTCDGVYNIVRTPDTDCFPSGWATTQTWFSPGYYCPTGYTVDKTDIVTSGLGITETQAKCCPEGFAIATKSPLVWYTAEPCTAISSGATTITYTVLGATPTTTTAITYRNPIVHAYPIELRWQSTDHPDPAITSSVTETSPASSATSTTSTTSTAAADNTSGLSPGAKAGIGAGVAVAAISVIALALLFWFRQKRSRKSSAQAPDGSVRDGPAFKKTVPSEPVELPTHSDPWTPELHGDFSPMSELGSDRVCSERGYSARTHSERAHSEYGQI</sequence>